<dbReference type="Proteomes" id="UP000294145">
    <property type="component" value="Unassembled WGS sequence"/>
</dbReference>
<dbReference type="KEGG" id="vcx:VAA049_1922"/>
<reference evidence="5" key="5">
    <citation type="submission" date="2023-08" db="EMBL/GenBank/DDBJ databases">
        <title>Vibrio cholerae Outbreaks in Tanzania Exemplify Founder Flush: Simultaneous Increases in Population Size and Genetic Diversity.</title>
        <authorList>
            <person name="Debes A.K."/>
            <person name="Mohammed A."/>
            <person name="Maseke I."/>
            <person name="Almeida M."/>
            <person name="Li S."/>
            <person name="Matimba H."/>
            <person name="Joachim A."/>
            <person name="Mizinduko M."/>
            <person name="Nyanga S."/>
            <person name="Kelly M."/>
            <person name="Kachwamba Y."/>
            <person name="Schaffer A.M."/>
            <person name="Nyanga A.S."/>
            <person name="Mghamba J."/>
            <person name="Mosha F.S."/>
            <person name="Sack D.A."/>
            <person name="Stine O.C."/>
        </authorList>
    </citation>
    <scope>NUCLEOTIDE SEQUENCE</scope>
    <source>
        <strain evidence="5">TDS0091212</strain>
    </source>
</reference>
<dbReference type="GO" id="GO:0000902">
    <property type="term" value="P:cell morphogenesis"/>
    <property type="evidence" value="ECO:0007669"/>
    <property type="project" value="InterPro"/>
</dbReference>
<evidence type="ECO:0000313" key="8">
    <source>
        <dbReference type="Proteomes" id="UP000041770"/>
    </source>
</evidence>
<organism evidence="7 10">
    <name type="scientific">Vibrio cholerae</name>
    <dbReference type="NCBI Taxonomy" id="666"/>
    <lineage>
        <taxon>Bacteria</taxon>
        <taxon>Pseudomonadati</taxon>
        <taxon>Pseudomonadota</taxon>
        <taxon>Gammaproteobacteria</taxon>
        <taxon>Vibrionales</taxon>
        <taxon>Vibrionaceae</taxon>
        <taxon>Vibrio</taxon>
    </lineage>
</organism>
<dbReference type="Pfam" id="PF20250">
    <property type="entry name" value="FapA_N"/>
    <property type="match status" value="1"/>
</dbReference>
<evidence type="ECO:0000313" key="5">
    <source>
        <dbReference type="EMBL" id="MBS7672144.1"/>
    </source>
</evidence>
<gene>
    <name evidence="6" type="ORF">D6U24_02130</name>
    <name evidence="3" type="ORF">ERS013165_01328</name>
    <name evidence="4" type="ORF">ERS013200_00262</name>
    <name evidence="7" type="ORF">EYB64_07800</name>
    <name evidence="5" type="ORF">KIN13_01605</name>
</gene>
<dbReference type="SUPFAM" id="SSF63848">
    <property type="entry name" value="Cell-division inhibitor MinC, C-terminal domain"/>
    <property type="match status" value="1"/>
</dbReference>
<evidence type="ECO:0000313" key="6">
    <source>
        <dbReference type="EMBL" id="MVD22145.1"/>
    </source>
</evidence>
<dbReference type="EMBL" id="CWQY01000001">
    <property type="protein sequence ID" value="CSB98617.1"/>
    <property type="molecule type" value="Genomic_DNA"/>
</dbReference>
<evidence type="ECO:0000313" key="3">
    <source>
        <dbReference type="EMBL" id="CSA32943.1"/>
    </source>
</evidence>
<dbReference type="Proteomes" id="UP000041770">
    <property type="component" value="Unassembled WGS sequence"/>
</dbReference>
<name>A0A085TEY4_VIBCL</name>
<proteinExistence type="predicted"/>
<dbReference type="Proteomes" id="UP000044806">
    <property type="component" value="Unassembled WGS sequence"/>
</dbReference>
<accession>A0A085TEY4</accession>
<reference evidence="6 11" key="2">
    <citation type="submission" date="2018-09" db="EMBL/GenBank/DDBJ databases">
        <title>Genomic epidemiology reveals two lineages of Vibrio cholerae that can cause global cholera epidemics despite absence of cholera toxin gene.</title>
        <authorList>
            <person name="Wang H."/>
            <person name="Zen W."/>
            <person name="Yu H."/>
            <person name="Zhang W."/>
            <person name="Pan J."/>
            <person name="Yang C."/>
            <person name="Cui Y."/>
        </authorList>
    </citation>
    <scope>NUCLEOTIDE SEQUENCE [LARGE SCALE GENOMIC DNA]</scope>
    <source>
        <strain evidence="6 11">00-1_S85</strain>
    </source>
</reference>
<sequence length="556" mass="60477">MWKEILELTPDRQKVIAKLGAQGAAKELNRSELPMVLAQIGAGKLFILDEEVTRFINCVKESKRAAFEGIVIAEVRNATVSVVLGEKEMLASMVVTGAYGGRGLRGNELVHALAQASVLKGINKLALKKVLLVSGQLKPGEVFTQPVARGKEPIQGRDTQFVPLVEDVSKRVLRPQQKAGENKLDMRNLGETITVGENDPVMRRLPATKGEMGYTVQGKPIPPKPGKESALVAGKGTHISPNDPNLLLASQAGMPLIKKNTIEVDSALCLNHVSVATGHIRFKGNVVIAGDIEPGMIVRATGSITVGGFIESANVQAQGDIDVGKGIIGHMVTDDEERSCVVKSGGSIRANYAQYVELQAADSIHLGVHSIGNIIRCGNDLTVLDSKMTQGTLSAGNAKVGGKVLCFNLGVEGDTATHVEAFARYQSYKERINKHKELYKQAQDTTMALIRREIEFKKRPKAERSDEEAQEIETAKADASTQMEKIKLALDMLNEEFEQQLLENTVEAKNKVFTHVTIQFGDEKVLTKREHGASIFKFNQYEIKLSSLLEAEDIGI</sequence>
<evidence type="ECO:0000313" key="11">
    <source>
        <dbReference type="Proteomes" id="UP000471242"/>
    </source>
</evidence>
<evidence type="ECO:0000313" key="9">
    <source>
        <dbReference type="Proteomes" id="UP000044806"/>
    </source>
</evidence>
<dbReference type="EMBL" id="CWOW01000005">
    <property type="protein sequence ID" value="CSA32943.1"/>
    <property type="molecule type" value="Genomic_DNA"/>
</dbReference>
<feature type="domain" description="Flagellar Assembly Protein A N-terminal region" evidence="2">
    <location>
        <begin position="80"/>
        <end position="260"/>
    </location>
</feature>
<dbReference type="EMBL" id="QZRB01000003">
    <property type="protein sequence ID" value="MVD22145.1"/>
    <property type="molecule type" value="Genomic_DNA"/>
</dbReference>
<dbReference type="OMA" id="TGHVKFK"/>
<evidence type="ECO:0000313" key="10">
    <source>
        <dbReference type="Proteomes" id="UP000294145"/>
    </source>
</evidence>
<dbReference type="InterPro" id="IPR046866">
    <property type="entry name" value="FapA_N"/>
</dbReference>
<evidence type="ECO:0000256" key="1">
    <source>
        <dbReference type="SAM" id="Coils"/>
    </source>
</evidence>
<dbReference type="AlphaFoldDB" id="A0A085TEY4"/>
<evidence type="ECO:0000259" key="2">
    <source>
        <dbReference type="Pfam" id="PF20250"/>
    </source>
</evidence>
<dbReference type="KEGG" id="vcz:VAB027_1048"/>
<evidence type="ECO:0000313" key="4">
    <source>
        <dbReference type="EMBL" id="CSB98617.1"/>
    </source>
</evidence>
<dbReference type="Proteomes" id="UP001196338">
    <property type="component" value="Unassembled WGS sequence"/>
</dbReference>
<reference evidence="7 10" key="3">
    <citation type="submission" date="2019-02" db="EMBL/GenBank/DDBJ databases">
        <title>Genomic plasticity associated with the antimicrobial resistance in Vibrio cholerae.</title>
        <authorList>
            <person name="Verma J."/>
            <person name="Bag S."/>
            <person name="Saha B."/>
            <person name="Kumar P."/>
            <person name="Ghosh T.S."/>
            <person name="Dayal M."/>
            <person name="Senapati T."/>
            <person name="Mehra S."/>
            <person name="Dey P."/>
            <person name="Desigamani A."/>
            <person name="Kumar D."/>
            <person name="Rana P."/>
            <person name="Kumar B."/>
            <person name="Maiti T.K."/>
            <person name="Sharma N.C."/>
            <person name="Bhadra R.K."/>
            <person name="Mutreja A."/>
            <person name="Nair G.B."/>
            <person name="Ramamurthy T."/>
            <person name="Das B."/>
        </authorList>
    </citation>
    <scope>NUCLEOTIDE SEQUENCE [LARGE SCALE GENOMIC DNA]</scope>
    <source>
        <strain evidence="7 10">IDH06781</strain>
    </source>
</reference>
<dbReference type="InterPro" id="IPR005646">
    <property type="entry name" value="FapA"/>
</dbReference>
<dbReference type="RefSeq" id="WP_000265356.1">
    <property type="nucleotide sequence ID" value="NZ_AP024554.1"/>
</dbReference>
<dbReference type="InterPro" id="IPR036145">
    <property type="entry name" value="MinC_C_sf"/>
</dbReference>
<dbReference type="Pfam" id="PF03961">
    <property type="entry name" value="FapA"/>
    <property type="match status" value="1"/>
</dbReference>
<evidence type="ECO:0000313" key="7">
    <source>
        <dbReference type="EMBL" id="TBM43326.1"/>
    </source>
</evidence>
<protein>
    <submittedName>
        <fullName evidence="7">DUF342 domain-containing protein</fullName>
    </submittedName>
    <submittedName>
        <fullName evidence="3">Polymerase</fullName>
    </submittedName>
</protein>
<keyword evidence="1" id="KW-0175">Coiled coil</keyword>
<dbReference type="EMBL" id="SISP01000010">
    <property type="protein sequence ID" value="TBM43326.1"/>
    <property type="molecule type" value="Genomic_DNA"/>
</dbReference>
<dbReference type="KEGG" id="vcq:EN18_03640"/>
<reference evidence="8 9" key="1">
    <citation type="submission" date="2015-07" db="EMBL/GenBank/DDBJ databases">
        <authorList>
            <consortium name="Pathogen Informatics"/>
        </authorList>
    </citation>
    <scope>NUCLEOTIDE SEQUENCE [LARGE SCALE GENOMIC DNA]</scope>
    <source>
        <strain evidence="4 8">A316</strain>
        <strain evidence="3 9">A51</strain>
    </source>
</reference>
<dbReference type="InterPro" id="IPR046865">
    <property type="entry name" value="FapA_b_solenoid"/>
</dbReference>
<reference evidence="5" key="4">
    <citation type="submission" date="2021-05" db="EMBL/GenBank/DDBJ databases">
        <authorList>
            <person name="Stine C."/>
        </authorList>
    </citation>
    <scope>NUCLEOTIDE SEQUENCE</scope>
    <source>
        <strain evidence="5">TDS0091212</strain>
    </source>
</reference>
<feature type="coiled-coil region" evidence="1">
    <location>
        <begin position="425"/>
        <end position="503"/>
    </location>
</feature>
<dbReference type="PANTHER" id="PTHR38032:SF1">
    <property type="entry name" value="RNA-BINDING PROTEIN KHPB N-TERMINAL DOMAIN-CONTAINING PROTEIN"/>
    <property type="match status" value="1"/>
</dbReference>
<dbReference type="EMBL" id="JAHBND010000050">
    <property type="protein sequence ID" value="MBS7672144.1"/>
    <property type="molecule type" value="Genomic_DNA"/>
</dbReference>
<dbReference type="PANTHER" id="PTHR38032">
    <property type="entry name" value="POLYMERASE-RELATED"/>
    <property type="match status" value="1"/>
</dbReference>
<dbReference type="Proteomes" id="UP000471242">
    <property type="component" value="Unassembled WGS sequence"/>
</dbReference>